<comment type="subunit">
    <text evidence="11">Component of the oligosaccharyltransferase (OST) complex.</text>
</comment>
<keyword evidence="6 11" id="KW-0812">Transmembrane</keyword>
<comment type="subcellular location">
    <subcellularLocation>
        <location evidence="2 11">Endoplasmic reticulum membrane</location>
        <topology evidence="2 11">Single-pass type I membrane protein</topology>
    </subcellularLocation>
</comment>
<reference evidence="12" key="1">
    <citation type="submission" date="2013-04" db="EMBL/GenBank/DDBJ databases">
        <authorList>
            <person name="Qu J."/>
            <person name="Murali S.C."/>
            <person name="Bandaranaike D."/>
            <person name="Bellair M."/>
            <person name="Blankenburg K."/>
            <person name="Chao H."/>
            <person name="Dinh H."/>
            <person name="Doddapaneni H."/>
            <person name="Downs B."/>
            <person name="Dugan-Rocha S."/>
            <person name="Elkadiri S."/>
            <person name="Gnanaolivu R.D."/>
            <person name="Hernandez B."/>
            <person name="Javaid M."/>
            <person name="Jayaseelan J.C."/>
            <person name="Lee S."/>
            <person name="Li M."/>
            <person name="Ming W."/>
            <person name="Munidasa M."/>
            <person name="Muniz J."/>
            <person name="Nguyen L."/>
            <person name="Ongeri F."/>
            <person name="Osuji N."/>
            <person name="Pu L.-L."/>
            <person name="Puazo M."/>
            <person name="Qu C."/>
            <person name="Quiroz J."/>
            <person name="Raj R."/>
            <person name="Weissenberger G."/>
            <person name="Xin Y."/>
            <person name="Zou X."/>
            <person name="Han Y."/>
            <person name="Richards S."/>
            <person name="Worley K."/>
            <person name="Muzny D."/>
            <person name="Gibbs R."/>
        </authorList>
    </citation>
    <scope>NUCLEOTIDE SEQUENCE</scope>
    <source>
        <strain evidence="12">Sampled in the wild</strain>
    </source>
</reference>
<evidence type="ECO:0000313" key="13">
    <source>
        <dbReference type="Proteomes" id="UP000792457"/>
    </source>
</evidence>
<dbReference type="OrthoDB" id="310030at2759"/>
<keyword evidence="7 11" id="KW-0732">Signal</keyword>
<feature type="chain" id="PRO_5035490038" description="Dolichyl-diphosphooligosaccharide--protein glycosyltransferase subunit 1" evidence="11">
    <location>
        <begin position="19"/>
        <end position="567"/>
    </location>
</feature>
<evidence type="ECO:0000256" key="1">
    <source>
        <dbReference type="ARBA" id="ARBA00002791"/>
    </source>
</evidence>
<evidence type="ECO:0000256" key="11">
    <source>
        <dbReference type="RuleBase" id="RU361143"/>
    </source>
</evidence>
<organism evidence="12 13">
    <name type="scientific">Ladona fulva</name>
    <name type="common">Scarce chaser dragonfly</name>
    <name type="synonym">Libellula fulva</name>
    <dbReference type="NCBI Taxonomy" id="123851"/>
    <lineage>
        <taxon>Eukaryota</taxon>
        <taxon>Metazoa</taxon>
        <taxon>Ecdysozoa</taxon>
        <taxon>Arthropoda</taxon>
        <taxon>Hexapoda</taxon>
        <taxon>Insecta</taxon>
        <taxon>Pterygota</taxon>
        <taxon>Palaeoptera</taxon>
        <taxon>Odonata</taxon>
        <taxon>Epiprocta</taxon>
        <taxon>Anisoptera</taxon>
        <taxon>Libelluloidea</taxon>
        <taxon>Libellulidae</taxon>
        <taxon>Ladona</taxon>
    </lineage>
</organism>
<dbReference type="UniPathway" id="UPA00378"/>
<comment type="function">
    <text evidence="1 11">Subunit of the oligosaccharyl transferase (OST) complex that catalyzes the initial transfer of a defined glycan (Glc(3)Man(9)GlcNAc(2) in eukaryotes) from the lipid carrier dolichol-pyrophosphate to an asparagine residue within an Asn-X-Ser/Thr consensus motif in nascent polypeptide chains, the first step in protein N-glycosylation. N-glycosylation occurs cotranslationally and the complex associates with the Sec61 complex at the channel-forming translocon complex that mediates protein translocation across the endoplasmic reticulum (ER). All subunits are required for a maximal enzyme activity.</text>
</comment>
<evidence type="ECO:0000256" key="10">
    <source>
        <dbReference type="ARBA" id="ARBA00023136"/>
    </source>
</evidence>
<keyword evidence="13" id="KW-1185">Reference proteome</keyword>
<keyword evidence="8 11" id="KW-0256">Endoplasmic reticulum</keyword>
<keyword evidence="9 11" id="KW-1133">Transmembrane helix</keyword>
<dbReference type="GO" id="GO:0008250">
    <property type="term" value="C:oligosaccharyltransferase complex"/>
    <property type="evidence" value="ECO:0007669"/>
    <property type="project" value="UniProtKB-UniRule"/>
</dbReference>
<accession>A0A8K0K7A0</accession>
<feature type="transmembrane region" description="Helical" evidence="11">
    <location>
        <begin position="397"/>
        <end position="416"/>
    </location>
</feature>
<evidence type="ECO:0000256" key="5">
    <source>
        <dbReference type="ARBA" id="ARBA00017611"/>
    </source>
</evidence>
<proteinExistence type="inferred from homology"/>
<dbReference type="Pfam" id="PF04597">
    <property type="entry name" value="Ribophorin_I"/>
    <property type="match status" value="1"/>
</dbReference>
<evidence type="ECO:0000256" key="4">
    <source>
        <dbReference type="ARBA" id="ARBA00008905"/>
    </source>
</evidence>
<dbReference type="Proteomes" id="UP000792457">
    <property type="component" value="Unassembled WGS sequence"/>
</dbReference>
<evidence type="ECO:0000256" key="3">
    <source>
        <dbReference type="ARBA" id="ARBA00004922"/>
    </source>
</evidence>
<dbReference type="InterPro" id="IPR007676">
    <property type="entry name" value="Ribophorin_I"/>
</dbReference>
<evidence type="ECO:0000256" key="7">
    <source>
        <dbReference type="ARBA" id="ARBA00022729"/>
    </source>
</evidence>
<dbReference type="PANTHER" id="PTHR21049">
    <property type="entry name" value="RIBOPHORIN I"/>
    <property type="match status" value="1"/>
</dbReference>
<evidence type="ECO:0000256" key="8">
    <source>
        <dbReference type="ARBA" id="ARBA00022824"/>
    </source>
</evidence>
<gene>
    <name evidence="12" type="ORF">J437_LFUL008997</name>
</gene>
<dbReference type="PANTHER" id="PTHR21049:SF0">
    <property type="entry name" value="DOLICHYL-DIPHOSPHOOLIGOSACCHARIDE--PROTEIN GLYCOSYLTRANSFERASE SUBUNIT 1"/>
    <property type="match status" value="1"/>
</dbReference>
<dbReference type="GO" id="GO:0018279">
    <property type="term" value="P:protein N-linked glycosylation via asparagine"/>
    <property type="evidence" value="ECO:0007669"/>
    <property type="project" value="TreeGrafter"/>
</dbReference>
<comment type="pathway">
    <text evidence="3 11">Protein modification; protein glycosylation.</text>
</comment>
<evidence type="ECO:0000256" key="6">
    <source>
        <dbReference type="ARBA" id="ARBA00022692"/>
    </source>
</evidence>
<keyword evidence="10 11" id="KW-0472">Membrane</keyword>
<dbReference type="AlphaFoldDB" id="A0A8K0K7A0"/>
<protein>
    <recommendedName>
        <fullName evidence="5 11">Dolichyl-diphosphooligosaccharide--protein glycosyltransferase subunit 1</fullName>
    </recommendedName>
</protein>
<comment type="similarity">
    <text evidence="4 11">Belongs to the OST1 family.</text>
</comment>
<evidence type="ECO:0000256" key="9">
    <source>
        <dbReference type="ARBA" id="ARBA00022989"/>
    </source>
</evidence>
<dbReference type="EMBL" id="KZ308376">
    <property type="protein sequence ID" value="KAG8228540.1"/>
    <property type="molecule type" value="Genomic_DNA"/>
</dbReference>
<evidence type="ECO:0000256" key="2">
    <source>
        <dbReference type="ARBA" id="ARBA00004115"/>
    </source>
</evidence>
<name>A0A8K0K7A0_LADFU</name>
<evidence type="ECO:0000313" key="12">
    <source>
        <dbReference type="EMBL" id="KAG8228540.1"/>
    </source>
</evidence>
<comment type="caution">
    <text evidence="12">The sequence shown here is derived from an EMBL/GenBank/DDBJ whole genome shotgun (WGS) entry which is preliminary data.</text>
</comment>
<feature type="signal peptide" evidence="11">
    <location>
        <begin position="1"/>
        <end position="18"/>
    </location>
</feature>
<sequence>MIFSRLLVFCSFLLLVSGAADVINKDLVVANVERSLDLSSQLLKVSHKITLENSGKGVIKYFLFSVDSDKVKNLSFLGATGSDTYRTPLKLSQVNIPGHKDAKFWRIDLKDDITSGKSVTVEVECVFTHILKPHPAEILQKEKQLVLYRGSHYLYSPYLVKKQSTTITLSSKNVESYSKLKPMSQTDNVITYGPYENIAPFSVSPMDIHYENNSPFLVITRLERVIEVSHWGNIAVEETLLPASASDVYYRDQIGNISTSHMRILSDSVELDVRPRFPLFGGWKTHYVIGYNVPSYEYLFNSGDDYLLKMRLLDHAFDDMVVDELVTKVILPEGAHNFVLKTPYDVERLPDSLHYTYLDTKGRTVITIRKMNLVENHIQDFELHYQFPRILMLQEPLLVVVAFYFLFLLVIIYVRLDFSITKDEASESKMRVAGYCEKVLSHQDERAISYQNYDEQLAKLKSSKDVNAFQGAMKSINQSYKENTAAISDLVSKIKPDAAELADKISEIQKIDRNLRELYKHQQAFYTDKLGAGKNIPRQQLIDTENQFNKKKEECIEKINAIVKSMQ</sequence>
<reference evidence="12" key="2">
    <citation type="submission" date="2017-10" db="EMBL/GenBank/DDBJ databases">
        <title>Ladona fulva Genome sequencing and assembly.</title>
        <authorList>
            <person name="Murali S."/>
            <person name="Richards S."/>
            <person name="Bandaranaike D."/>
            <person name="Bellair M."/>
            <person name="Blankenburg K."/>
            <person name="Chao H."/>
            <person name="Dinh H."/>
            <person name="Doddapaneni H."/>
            <person name="Dugan-Rocha S."/>
            <person name="Elkadiri S."/>
            <person name="Gnanaolivu R."/>
            <person name="Hernandez B."/>
            <person name="Skinner E."/>
            <person name="Javaid M."/>
            <person name="Lee S."/>
            <person name="Li M."/>
            <person name="Ming W."/>
            <person name="Munidasa M."/>
            <person name="Muniz J."/>
            <person name="Nguyen L."/>
            <person name="Hughes D."/>
            <person name="Osuji N."/>
            <person name="Pu L.-L."/>
            <person name="Puazo M."/>
            <person name="Qu C."/>
            <person name="Quiroz J."/>
            <person name="Raj R."/>
            <person name="Weissenberger G."/>
            <person name="Xin Y."/>
            <person name="Zou X."/>
            <person name="Han Y."/>
            <person name="Worley K."/>
            <person name="Muzny D."/>
            <person name="Gibbs R."/>
        </authorList>
    </citation>
    <scope>NUCLEOTIDE SEQUENCE</scope>
    <source>
        <strain evidence="12">Sampled in the wild</strain>
    </source>
</reference>